<evidence type="ECO:0000259" key="7">
    <source>
        <dbReference type="Pfam" id="PF13505"/>
    </source>
</evidence>
<dbReference type="InterPro" id="IPR027385">
    <property type="entry name" value="Beta-barrel_OMP"/>
</dbReference>
<keyword evidence="5" id="KW-0449">Lipoprotein</keyword>
<feature type="chain" id="PRO_5045228756" evidence="6">
    <location>
        <begin position="26"/>
        <end position="456"/>
    </location>
</feature>
<feature type="domain" description="Outer membrane protein beta-barrel" evidence="7">
    <location>
        <begin position="298"/>
        <end position="424"/>
    </location>
</feature>
<keyword evidence="1" id="KW-1003">Cell membrane</keyword>
<dbReference type="Gene3D" id="3.40.50.10610">
    <property type="entry name" value="ABC-type transport auxiliary lipoprotein component"/>
    <property type="match status" value="2"/>
</dbReference>
<evidence type="ECO:0000256" key="6">
    <source>
        <dbReference type="SAM" id="SignalP"/>
    </source>
</evidence>
<keyword evidence="4" id="KW-0564">Palmitate</keyword>
<evidence type="ECO:0000256" key="2">
    <source>
        <dbReference type="ARBA" id="ARBA00022729"/>
    </source>
</evidence>
<sequence length="456" mass="50341">MKLSTKNILLLLCLGGLFQACGVFFSPPAGVEYQSVIGEVTATEKDFKKLPKPQEPIVVGVYKFRDQTGQYKASATGANWSTAVPQGLTTILIKSLEDSKWFAPIERENIGNLLNERQIIRTTRQEYTNGQAKETLAPLLFAGILLEGGVISYDTNILTGGAGARYFGIGGSTEYRQDRITVYLRAVSTNSGKILKTIYTSKTILSQSVNASMFRYVDTERLMEAEVGVTNNEPVQMAVSEAINKAVYLLILEGIKDNVWNATNQDKSKADALLAEYTKEVAESTKRIPGKGDWDSNRRAKFSIGASVTANSLRGDYAPSTSQFGASGNFKYLFSDHFSLNAAYGYQNLSSDRYFKAQFTSLELDLEYLMLPFNNFTPYFSAGLGSFENITSKKGKIQLKSQFGAGLEYMVSPSVGIRGFGKYHVGFTDDWDEVISGKRNDHFLQFGMGVQVYLGK</sequence>
<dbReference type="SUPFAM" id="SSF56925">
    <property type="entry name" value="OMPA-like"/>
    <property type="match status" value="1"/>
</dbReference>
<organism evidence="8 9">
    <name type="scientific">Paenimyroides aestuarii</name>
    <dbReference type="NCBI Taxonomy" id="2968490"/>
    <lineage>
        <taxon>Bacteria</taxon>
        <taxon>Pseudomonadati</taxon>
        <taxon>Bacteroidota</taxon>
        <taxon>Flavobacteriia</taxon>
        <taxon>Flavobacteriales</taxon>
        <taxon>Flavobacteriaceae</taxon>
        <taxon>Paenimyroides</taxon>
    </lineage>
</organism>
<dbReference type="Pfam" id="PF03783">
    <property type="entry name" value="CsgG"/>
    <property type="match status" value="1"/>
</dbReference>
<evidence type="ECO:0000256" key="4">
    <source>
        <dbReference type="ARBA" id="ARBA00023139"/>
    </source>
</evidence>
<dbReference type="PANTHER" id="PTHR41164:SF1">
    <property type="entry name" value="CURLI PRODUCTION ASSEMBLY_TRANSPORT COMPONENT CSGG"/>
    <property type="match status" value="1"/>
</dbReference>
<dbReference type="Proteomes" id="UP001317001">
    <property type="component" value="Chromosome"/>
</dbReference>
<dbReference type="InterPro" id="IPR011250">
    <property type="entry name" value="OMP/PagP_B-barrel"/>
</dbReference>
<evidence type="ECO:0000313" key="8">
    <source>
        <dbReference type="EMBL" id="UUV20193.1"/>
    </source>
</evidence>
<dbReference type="EMBL" id="CP102382">
    <property type="protein sequence ID" value="UUV20193.1"/>
    <property type="molecule type" value="Genomic_DNA"/>
</dbReference>
<dbReference type="PANTHER" id="PTHR41164">
    <property type="entry name" value="CURLI PRODUCTION ASSEMBLY/TRANSPORT COMPONENT CSGG"/>
    <property type="match status" value="1"/>
</dbReference>
<name>A0ABY5NNT5_9FLAO</name>
<dbReference type="Pfam" id="PF13505">
    <property type="entry name" value="OMP_b-brl"/>
    <property type="match status" value="1"/>
</dbReference>
<dbReference type="InterPro" id="IPR005534">
    <property type="entry name" value="Curli_assmbl/transp-comp_CsgG"/>
</dbReference>
<feature type="signal peptide" evidence="6">
    <location>
        <begin position="1"/>
        <end position="25"/>
    </location>
</feature>
<gene>
    <name evidence="8" type="ORF">NPX36_07400</name>
</gene>
<dbReference type="RefSeq" id="WP_257498098.1">
    <property type="nucleotide sequence ID" value="NZ_CP102382.1"/>
</dbReference>
<keyword evidence="9" id="KW-1185">Reference proteome</keyword>
<keyword evidence="3" id="KW-0472">Membrane</keyword>
<reference evidence="8 9" key="1">
    <citation type="submission" date="2022-08" db="EMBL/GenBank/DDBJ databases">
        <title>Myroides zhujiangensis sp. nov., a novel bacterium isolated from sediment in the Pearl River Estuary.</title>
        <authorList>
            <person name="Cui L."/>
        </authorList>
    </citation>
    <scope>NUCLEOTIDE SEQUENCE [LARGE SCALE GENOMIC DNA]</scope>
    <source>
        <strain evidence="8 9">SCSIO 72103</strain>
    </source>
</reference>
<proteinExistence type="predicted"/>
<dbReference type="Gene3D" id="2.40.160.20">
    <property type="match status" value="1"/>
</dbReference>
<keyword evidence="2 6" id="KW-0732">Signal</keyword>
<evidence type="ECO:0000256" key="1">
    <source>
        <dbReference type="ARBA" id="ARBA00022475"/>
    </source>
</evidence>
<dbReference type="PROSITE" id="PS51257">
    <property type="entry name" value="PROKAR_LIPOPROTEIN"/>
    <property type="match status" value="1"/>
</dbReference>
<evidence type="ECO:0000256" key="5">
    <source>
        <dbReference type="ARBA" id="ARBA00023288"/>
    </source>
</evidence>
<evidence type="ECO:0000256" key="3">
    <source>
        <dbReference type="ARBA" id="ARBA00023136"/>
    </source>
</evidence>
<accession>A0ABY5NNT5</accession>
<protein>
    <submittedName>
        <fullName evidence="8">Outer membrane beta-barrel protein</fullName>
    </submittedName>
</protein>
<evidence type="ECO:0000313" key="9">
    <source>
        <dbReference type="Proteomes" id="UP001317001"/>
    </source>
</evidence>